<dbReference type="Proteomes" id="UP000536835">
    <property type="component" value="Unassembled WGS sequence"/>
</dbReference>
<dbReference type="GO" id="GO:0009055">
    <property type="term" value="F:electron transfer activity"/>
    <property type="evidence" value="ECO:0007669"/>
    <property type="project" value="InterPro"/>
</dbReference>
<dbReference type="Gene3D" id="2.60.40.420">
    <property type="entry name" value="Cupredoxins - blue copper proteins"/>
    <property type="match status" value="1"/>
</dbReference>
<dbReference type="InterPro" id="IPR000923">
    <property type="entry name" value="BlueCu_1"/>
</dbReference>
<protein>
    <recommendedName>
        <fullName evidence="4">Blue (type 1) copper domain-containing protein</fullName>
    </recommendedName>
</protein>
<dbReference type="Pfam" id="PF00127">
    <property type="entry name" value="Copper-bind"/>
    <property type="match status" value="1"/>
</dbReference>
<dbReference type="SUPFAM" id="SSF49503">
    <property type="entry name" value="Cupredoxins"/>
    <property type="match status" value="1"/>
</dbReference>
<keyword evidence="6" id="KW-1185">Reference proteome</keyword>
<evidence type="ECO:0000313" key="5">
    <source>
        <dbReference type="EMBL" id="NNU16443.1"/>
    </source>
</evidence>
<accession>A0A7Y3RLS4</accession>
<dbReference type="RefSeq" id="WP_173198897.1">
    <property type="nucleotide sequence ID" value="NZ_JABFCX010000003.1"/>
</dbReference>
<evidence type="ECO:0000259" key="4">
    <source>
        <dbReference type="Pfam" id="PF00127"/>
    </source>
</evidence>
<comment type="caution">
    <text evidence="5">The sequence shown here is derived from an EMBL/GenBank/DDBJ whole genome shotgun (WGS) entry which is preliminary data.</text>
</comment>
<reference evidence="5 6" key="1">
    <citation type="submission" date="2020-05" db="EMBL/GenBank/DDBJ databases">
        <title>Parvularcula mediterraneae sp. nov., isolated from polypropylene straw from shallow seawater of the seashore of Laganas in Zakynthos island, Greece.</title>
        <authorList>
            <person name="Szabo I."/>
            <person name="Al-Omari J."/>
            <person name="Rado J."/>
            <person name="Szerdahelyi G.S."/>
        </authorList>
    </citation>
    <scope>NUCLEOTIDE SEQUENCE [LARGE SCALE GENOMIC DNA]</scope>
    <source>
        <strain evidence="5 6">ZS-1/3</strain>
    </source>
</reference>
<dbReference type="EMBL" id="JABFCX010000003">
    <property type="protein sequence ID" value="NNU16443.1"/>
    <property type="molecule type" value="Genomic_DNA"/>
</dbReference>
<keyword evidence="3" id="KW-0732">Signal</keyword>
<feature type="chain" id="PRO_5031199097" description="Blue (type 1) copper domain-containing protein" evidence="3">
    <location>
        <begin position="21"/>
        <end position="108"/>
    </location>
</feature>
<keyword evidence="1" id="KW-0479">Metal-binding</keyword>
<feature type="signal peptide" evidence="3">
    <location>
        <begin position="1"/>
        <end position="20"/>
    </location>
</feature>
<name>A0A7Y3RLS4_9PROT</name>
<evidence type="ECO:0000256" key="3">
    <source>
        <dbReference type="SAM" id="SignalP"/>
    </source>
</evidence>
<proteinExistence type="predicted"/>
<sequence length="108" mass="12237">MKKYALMTGLIVALPAFGWAEDPVKISQEGRRFHPAEVTIAPSMPMHVLNDDRFTHHIFYEAKDETFDSGEQPPGRAVDITFDEEGEYHVQCAIHPKMKLKVTVAEPK</sequence>
<dbReference type="AlphaFoldDB" id="A0A7Y3RLS4"/>
<keyword evidence="2" id="KW-0186">Copper</keyword>
<dbReference type="InterPro" id="IPR008972">
    <property type="entry name" value="Cupredoxin"/>
</dbReference>
<dbReference type="GO" id="GO:0005507">
    <property type="term" value="F:copper ion binding"/>
    <property type="evidence" value="ECO:0007669"/>
    <property type="project" value="InterPro"/>
</dbReference>
<dbReference type="PANTHER" id="PTHR36507:SF1">
    <property type="entry name" value="BLL1555 PROTEIN"/>
    <property type="match status" value="1"/>
</dbReference>
<dbReference type="PANTHER" id="PTHR36507">
    <property type="entry name" value="BLL1555 PROTEIN"/>
    <property type="match status" value="1"/>
</dbReference>
<evidence type="ECO:0000256" key="1">
    <source>
        <dbReference type="ARBA" id="ARBA00022723"/>
    </source>
</evidence>
<organism evidence="5 6">
    <name type="scientific">Parvularcula mediterranea</name>
    <dbReference type="NCBI Taxonomy" id="2732508"/>
    <lineage>
        <taxon>Bacteria</taxon>
        <taxon>Pseudomonadati</taxon>
        <taxon>Pseudomonadota</taxon>
        <taxon>Alphaproteobacteria</taxon>
        <taxon>Parvularculales</taxon>
        <taxon>Parvularculaceae</taxon>
        <taxon>Parvularcula</taxon>
    </lineage>
</organism>
<dbReference type="InterPro" id="IPR052721">
    <property type="entry name" value="ET_Amicyanin"/>
</dbReference>
<evidence type="ECO:0000313" key="6">
    <source>
        <dbReference type="Proteomes" id="UP000536835"/>
    </source>
</evidence>
<feature type="domain" description="Blue (type 1) copper" evidence="4">
    <location>
        <begin position="25"/>
        <end position="104"/>
    </location>
</feature>
<evidence type="ECO:0000256" key="2">
    <source>
        <dbReference type="ARBA" id="ARBA00023008"/>
    </source>
</evidence>
<gene>
    <name evidence="5" type="ORF">HK107_08935</name>
</gene>